<dbReference type="EC" id="2.4.2.7" evidence="6 11"/>
<dbReference type="HOGENOM" id="CLU_063339_3_2_11"/>
<evidence type="ECO:0000256" key="7">
    <source>
        <dbReference type="ARBA" id="ARBA00022490"/>
    </source>
</evidence>
<dbReference type="Pfam" id="PF00156">
    <property type="entry name" value="Pribosyltran"/>
    <property type="match status" value="1"/>
</dbReference>
<dbReference type="InterPro" id="IPR029057">
    <property type="entry name" value="PRTase-like"/>
</dbReference>
<evidence type="ECO:0000256" key="2">
    <source>
        <dbReference type="ARBA" id="ARBA00003968"/>
    </source>
</evidence>
<dbReference type="InterPro" id="IPR000836">
    <property type="entry name" value="PRTase_dom"/>
</dbReference>
<name>C4FF09_9BIFI</name>
<sequence length="198" mass="20805">MSATMTRNSDITIKALQAVGEEDAEYLVSLIGSTPGFPKDGIIFRDFMPVLADARGLDILLRGFAAALPIDPSDFDTVAGLESRGFLFGPALASRFGKGFVAIRKAGKLPPPVFTESYDLEYGSASVEIEQNAIHPGERVLIVDDLIATGGTARAGADLIEKAGGHVAGFSFLMELDGLNGYAKLSEAPISTLIAMPA</sequence>
<gene>
    <name evidence="11 13" type="primary">apt</name>
    <name evidence="13" type="ORF">BIFANG_02907</name>
</gene>
<evidence type="ECO:0000256" key="10">
    <source>
        <dbReference type="ARBA" id="ARBA00022726"/>
    </source>
</evidence>
<evidence type="ECO:0000313" key="13">
    <source>
        <dbReference type="EMBL" id="EEP21540.1"/>
    </source>
</evidence>
<dbReference type="GO" id="GO:0002055">
    <property type="term" value="F:adenine binding"/>
    <property type="evidence" value="ECO:0007669"/>
    <property type="project" value="TreeGrafter"/>
</dbReference>
<dbReference type="eggNOG" id="COG0503">
    <property type="taxonomic scope" value="Bacteria"/>
</dbReference>
<evidence type="ECO:0000256" key="4">
    <source>
        <dbReference type="ARBA" id="ARBA00004659"/>
    </source>
</evidence>
<comment type="subunit">
    <text evidence="11">Homodimer.</text>
</comment>
<dbReference type="HAMAP" id="MF_00004">
    <property type="entry name" value="Aden_phosphoribosyltr"/>
    <property type="match status" value="1"/>
</dbReference>
<accession>C4FF09</accession>
<comment type="subcellular location">
    <subcellularLocation>
        <location evidence="3 11">Cytoplasm</location>
    </subcellularLocation>
</comment>
<dbReference type="PATRIC" id="fig|518635.7.peg.841"/>
<comment type="catalytic activity">
    <reaction evidence="1 11">
        <text>AMP + diphosphate = 5-phospho-alpha-D-ribose 1-diphosphate + adenine</text>
        <dbReference type="Rhea" id="RHEA:16609"/>
        <dbReference type="ChEBI" id="CHEBI:16708"/>
        <dbReference type="ChEBI" id="CHEBI:33019"/>
        <dbReference type="ChEBI" id="CHEBI:58017"/>
        <dbReference type="ChEBI" id="CHEBI:456215"/>
        <dbReference type="EC" id="2.4.2.7"/>
    </reaction>
</comment>
<dbReference type="GO" id="GO:0044209">
    <property type="term" value="P:AMP salvage"/>
    <property type="evidence" value="ECO:0007669"/>
    <property type="project" value="UniProtKB-UniRule"/>
</dbReference>
<protein>
    <recommendedName>
        <fullName evidence="6 11">Adenine phosphoribosyltransferase</fullName>
        <shortName evidence="11">APRT</shortName>
        <ecNumber evidence="6 11">2.4.2.7</ecNumber>
    </recommendedName>
</protein>
<reference evidence="13" key="1">
    <citation type="submission" date="2009-04" db="EMBL/GenBank/DDBJ databases">
        <authorList>
            <person name="Weinstock G."/>
            <person name="Sodergren E."/>
            <person name="Clifton S."/>
            <person name="Fulton L."/>
            <person name="Fulton B."/>
            <person name="Courtney L."/>
            <person name="Fronick C."/>
            <person name="Harrison M."/>
            <person name="Strong C."/>
            <person name="Farmer C."/>
            <person name="Delahaunty K."/>
            <person name="Markovic C."/>
            <person name="Hall O."/>
            <person name="Minx P."/>
            <person name="Tomlinson C."/>
            <person name="Mitreva M."/>
            <person name="Nelson J."/>
            <person name="Hou S."/>
            <person name="Wollam A."/>
            <person name="Pepin K.H."/>
            <person name="Johnson M."/>
            <person name="Bhonagiri V."/>
            <person name="Nash W.E."/>
            <person name="Warren W."/>
            <person name="Chinwalla A."/>
            <person name="Mardis E.R."/>
            <person name="Wilson R.K."/>
        </authorList>
    </citation>
    <scope>NUCLEOTIDE SEQUENCE [LARGE SCALE GENOMIC DNA]</scope>
    <source>
        <strain evidence="13">DSM 20098</strain>
    </source>
</reference>
<evidence type="ECO:0000256" key="11">
    <source>
        <dbReference type="HAMAP-Rule" id="MF_00004"/>
    </source>
</evidence>
<keyword evidence="8 11" id="KW-0328">Glycosyltransferase</keyword>
<keyword evidence="9 11" id="KW-0808">Transferase</keyword>
<evidence type="ECO:0000256" key="1">
    <source>
        <dbReference type="ARBA" id="ARBA00000868"/>
    </source>
</evidence>
<comment type="function">
    <text evidence="2 11">Catalyzes a salvage reaction resulting in the formation of AMP, that is energically less costly than de novo synthesis.</text>
</comment>
<evidence type="ECO:0000256" key="5">
    <source>
        <dbReference type="ARBA" id="ARBA00008391"/>
    </source>
</evidence>
<dbReference type="NCBIfam" id="NF002636">
    <property type="entry name" value="PRK02304.1-5"/>
    <property type="match status" value="1"/>
</dbReference>
<dbReference type="Proteomes" id="UP000006408">
    <property type="component" value="Unassembled WGS sequence"/>
</dbReference>
<dbReference type="SUPFAM" id="SSF53271">
    <property type="entry name" value="PRTase-like"/>
    <property type="match status" value="1"/>
</dbReference>
<dbReference type="STRING" id="1683.Bang102_006270"/>
<dbReference type="UniPathway" id="UPA00588">
    <property type="reaction ID" value="UER00646"/>
</dbReference>
<dbReference type="PANTHER" id="PTHR32315:SF3">
    <property type="entry name" value="ADENINE PHOSPHORIBOSYLTRANSFERASE"/>
    <property type="match status" value="1"/>
</dbReference>
<proteinExistence type="inferred from homology"/>
<dbReference type="NCBIfam" id="NF002634">
    <property type="entry name" value="PRK02304.1-3"/>
    <property type="match status" value="1"/>
</dbReference>
<keyword evidence="10 11" id="KW-0660">Purine salvage</keyword>
<dbReference type="InterPro" id="IPR050054">
    <property type="entry name" value="UPRTase/APRTase"/>
</dbReference>
<evidence type="ECO:0000256" key="3">
    <source>
        <dbReference type="ARBA" id="ARBA00004496"/>
    </source>
</evidence>
<feature type="domain" description="Phosphoribosyltransferase" evidence="12">
    <location>
        <begin position="74"/>
        <end position="173"/>
    </location>
</feature>
<evidence type="ECO:0000259" key="12">
    <source>
        <dbReference type="Pfam" id="PF00156"/>
    </source>
</evidence>
<evidence type="ECO:0000256" key="9">
    <source>
        <dbReference type="ARBA" id="ARBA00022679"/>
    </source>
</evidence>
<dbReference type="PANTHER" id="PTHR32315">
    <property type="entry name" value="ADENINE PHOSPHORIBOSYLTRANSFERASE"/>
    <property type="match status" value="1"/>
</dbReference>
<dbReference type="GO" id="GO:0016208">
    <property type="term" value="F:AMP binding"/>
    <property type="evidence" value="ECO:0007669"/>
    <property type="project" value="TreeGrafter"/>
</dbReference>
<comment type="similarity">
    <text evidence="5 11">Belongs to the purine/pyrimidine phosphoribosyltransferase family.</text>
</comment>
<evidence type="ECO:0000256" key="6">
    <source>
        <dbReference type="ARBA" id="ARBA00011893"/>
    </source>
</evidence>
<comment type="pathway">
    <text evidence="4 11">Purine metabolism; AMP biosynthesis via salvage pathway; AMP from adenine: step 1/1.</text>
</comment>
<dbReference type="Gene3D" id="3.40.50.2020">
    <property type="match status" value="1"/>
</dbReference>
<comment type="caution">
    <text evidence="13">The sequence shown here is derived from an EMBL/GenBank/DDBJ whole genome shotgun (WGS) entry which is preliminary data.</text>
</comment>
<dbReference type="InterPro" id="IPR005764">
    <property type="entry name" value="Ade_phspho_trans"/>
</dbReference>
<dbReference type="FunFam" id="3.40.50.2020:FF:000021">
    <property type="entry name" value="Adenine phosphoribosyltransferase"/>
    <property type="match status" value="1"/>
</dbReference>
<dbReference type="CDD" id="cd06223">
    <property type="entry name" value="PRTases_typeI"/>
    <property type="match status" value="1"/>
</dbReference>
<dbReference type="AlphaFoldDB" id="C4FF09"/>
<evidence type="ECO:0000313" key="14">
    <source>
        <dbReference type="Proteomes" id="UP000006408"/>
    </source>
</evidence>
<dbReference type="GO" id="GO:0003999">
    <property type="term" value="F:adenine phosphoribosyltransferase activity"/>
    <property type="evidence" value="ECO:0007669"/>
    <property type="project" value="UniProtKB-UniRule"/>
</dbReference>
<keyword evidence="14" id="KW-1185">Reference proteome</keyword>
<dbReference type="GO" id="GO:0006168">
    <property type="term" value="P:adenine salvage"/>
    <property type="evidence" value="ECO:0007669"/>
    <property type="project" value="InterPro"/>
</dbReference>
<keyword evidence="7 11" id="KW-0963">Cytoplasm</keyword>
<evidence type="ECO:0000256" key="8">
    <source>
        <dbReference type="ARBA" id="ARBA00022676"/>
    </source>
</evidence>
<dbReference type="GO" id="GO:0005737">
    <property type="term" value="C:cytoplasm"/>
    <property type="evidence" value="ECO:0007669"/>
    <property type="project" value="UniProtKB-SubCell"/>
</dbReference>
<organism evidence="13 14">
    <name type="scientific">Bifidobacterium angulatum DSM 20098 = JCM 7096</name>
    <dbReference type="NCBI Taxonomy" id="518635"/>
    <lineage>
        <taxon>Bacteria</taxon>
        <taxon>Bacillati</taxon>
        <taxon>Actinomycetota</taxon>
        <taxon>Actinomycetes</taxon>
        <taxon>Bifidobacteriales</taxon>
        <taxon>Bifidobacteriaceae</taxon>
        <taxon>Bifidobacterium</taxon>
    </lineage>
</organism>
<dbReference type="GO" id="GO:0006166">
    <property type="term" value="P:purine ribonucleoside salvage"/>
    <property type="evidence" value="ECO:0007669"/>
    <property type="project" value="UniProtKB-KW"/>
</dbReference>
<dbReference type="EMBL" id="ABYS02000004">
    <property type="protein sequence ID" value="EEP21540.1"/>
    <property type="molecule type" value="Genomic_DNA"/>
</dbReference>